<protein>
    <submittedName>
        <fullName evidence="2">Anaphase-promoting complex subunit 16</fullName>
    </submittedName>
</protein>
<dbReference type="RefSeq" id="XP_013391562.1">
    <property type="nucleotide sequence ID" value="XM_013536108.1"/>
</dbReference>
<dbReference type="KEGG" id="lak:106159723"/>
<dbReference type="UniPathway" id="UPA00143"/>
<organism evidence="1 2">
    <name type="scientific">Lingula anatina</name>
    <name type="common">Brachiopod</name>
    <name type="synonym">Lingula unguis</name>
    <dbReference type="NCBI Taxonomy" id="7574"/>
    <lineage>
        <taxon>Eukaryota</taxon>
        <taxon>Metazoa</taxon>
        <taxon>Spiralia</taxon>
        <taxon>Lophotrochozoa</taxon>
        <taxon>Brachiopoda</taxon>
        <taxon>Linguliformea</taxon>
        <taxon>Lingulata</taxon>
        <taxon>Lingulida</taxon>
        <taxon>Linguloidea</taxon>
        <taxon>Lingulidae</taxon>
        <taxon>Lingula</taxon>
    </lineage>
</organism>
<dbReference type="GO" id="GO:0005680">
    <property type="term" value="C:anaphase-promoting complex"/>
    <property type="evidence" value="ECO:0007669"/>
    <property type="project" value="InterPro"/>
</dbReference>
<dbReference type="InParanoid" id="A0A1S3HZW9"/>
<accession>A0A1S3HZW9</accession>
<dbReference type="GeneID" id="106159723"/>
<dbReference type="OrthoDB" id="6374621at2759"/>
<evidence type="ECO:0000313" key="1">
    <source>
        <dbReference type="Proteomes" id="UP000085678"/>
    </source>
</evidence>
<proteinExistence type="predicted"/>
<dbReference type="AlphaFoldDB" id="A0A1S3HZW9"/>
<dbReference type="Pfam" id="PF17256">
    <property type="entry name" value="ANAPC16"/>
    <property type="match status" value="1"/>
</dbReference>
<keyword evidence="1" id="KW-1185">Reference proteome</keyword>
<sequence>MAEGEVQDNIRKALFRSPAVDQAQSSDITDTLMSKLQIEQDVETSVRILHKEQHEQTLKQLRQKLKDLTKDDWRYQPVNQLIGLE</sequence>
<dbReference type="Proteomes" id="UP000085678">
    <property type="component" value="Unplaced"/>
</dbReference>
<gene>
    <name evidence="2" type="primary">LOC106159723</name>
</gene>
<name>A0A1S3HZW9_LINAN</name>
<reference evidence="2" key="1">
    <citation type="submission" date="2025-08" db="UniProtKB">
        <authorList>
            <consortium name="RefSeq"/>
        </authorList>
    </citation>
    <scope>IDENTIFICATION</scope>
    <source>
        <tissue evidence="2">Gonads</tissue>
    </source>
</reference>
<dbReference type="InterPro" id="IPR029641">
    <property type="entry name" value="APC16"/>
</dbReference>
<evidence type="ECO:0000313" key="2">
    <source>
        <dbReference type="RefSeq" id="XP_013391562.1"/>
    </source>
</evidence>
<dbReference type="GO" id="GO:0016567">
    <property type="term" value="P:protein ubiquitination"/>
    <property type="evidence" value="ECO:0007669"/>
    <property type="project" value="UniProtKB-UniPathway"/>
</dbReference>